<keyword evidence="2" id="KW-1185">Reference proteome</keyword>
<comment type="caution">
    <text evidence="1">The sequence shown here is derived from an EMBL/GenBank/DDBJ whole genome shotgun (WGS) entry which is preliminary data.</text>
</comment>
<evidence type="ECO:0000313" key="2">
    <source>
        <dbReference type="Proteomes" id="UP001239994"/>
    </source>
</evidence>
<dbReference type="Proteomes" id="UP001239994">
    <property type="component" value="Unassembled WGS sequence"/>
</dbReference>
<dbReference type="AlphaFoldDB" id="A0AAD8Z8E8"/>
<sequence>MYAERIQGLRAAEEKQCFEGYVSCLLLNSLQGTHTFWLQITECGRRVSRRSARAQHATFGVTSAASYACVPSTEMKIGAAQIELSRLNVGCLQTVDDVIAGPSVSLKLPSPCRYAPGTPVLRFSAGFRPYSCLDGFPYRQNLNTEPEEDQCHY</sequence>
<name>A0AAD8Z8E8_9TELE</name>
<accession>A0AAD8Z8E8</accession>
<reference evidence="1" key="1">
    <citation type="submission" date="2023-03" db="EMBL/GenBank/DDBJ databases">
        <title>Electrophorus voltai genome.</title>
        <authorList>
            <person name="Bian C."/>
        </authorList>
    </citation>
    <scope>NUCLEOTIDE SEQUENCE</scope>
    <source>
        <strain evidence="1">CB-2022</strain>
        <tissue evidence="1">Muscle</tissue>
    </source>
</reference>
<dbReference type="EMBL" id="JAROKS010000017">
    <property type="protein sequence ID" value="KAK1794519.1"/>
    <property type="molecule type" value="Genomic_DNA"/>
</dbReference>
<proteinExistence type="predicted"/>
<protein>
    <submittedName>
        <fullName evidence="1">Uncharacterized protein</fullName>
    </submittedName>
</protein>
<organism evidence="1 2">
    <name type="scientific">Electrophorus voltai</name>
    <dbReference type="NCBI Taxonomy" id="2609070"/>
    <lineage>
        <taxon>Eukaryota</taxon>
        <taxon>Metazoa</taxon>
        <taxon>Chordata</taxon>
        <taxon>Craniata</taxon>
        <taxon>Vertebrata</taxon>
        <taxon>Euteleostomi</taxon>
        <taxon>Actinopterygii</taxon>
        <taxon>Neopterygii</taxon>
        <taxon>Teleostei</taxon>
        <taxon>Ostariophysi</taxon>
        <taxon>Gymnotiformes</taxon>
        <taxon>Gymnotoidei</taxon>
        <taxon>Gymnotidae</taxon>
        <taxon>Electrophorus</taxon>
    </lineage>
</organism>
<gene>
    <name evidence="1" type="ORF">P4O66_010763</name>
</gene>
<evidence type="ECO:0000313" key="1">
    <source>
        <dbReference type="EMBL" id="KAK1794519.1"/>
    </source>
</evidence>